<dbReference type="PANTHER" id="PTHR15977:SF15">
    <property type="entry name" value="CILIA- AND FLAGELLA-ASSOCIATED PROTEIN 46"/>
    <property type="match status" value="1"/>
</dbReference>
<dbReference type="EMBL" id="VYZC01000115">
    <property type="protein sequence ID" value="NWS98015.1"/>
    <property type="molecule type" value="Genomic_DNA"/>
</dbReference>
<dbReference type="InterPro" id="IPR057466">
    <property type="entry name" value="CFAP46_TPR"/>
</dbReference>
<dbReference type="Pfam" id="PF25439">
    <property type="entry name" value="TPR_CFAP46_N"/>
    <property type="match status" value="1"/>
</dbReference>
<sequence length="1228" mass="138967">DVQALKNAYELIKSANEGKFALDSDNFSTDLYVLCAEQALQMGYPEMSSDCLQMYFKARSPVNQFLGRAYLCQGQLHALHSTDNLEEFEKFVLFFMKAVDFASHDRRYYFLIYNASVLYWQLVRPFLKPGFRYCLIPSLSQIVTALNQIEEQDHEWRAKLMVNLLECFLDASKLEEAKEFSSTAAVFIKENVPEKYPQIFSLMVMILNSQCSGVLLLLLSQTVRTQSPSVCLCSLFLGSRLMDLTALCASSLHCISKITCNLSLFIHHFCGAWKLIEIECLECECERKKNGPKIVTYTKGVVEDQLELIKNLESSLKRAVQLGDPDVIQVVCAAQWNLCLPLLQHNLHQHVRKPLISVADALEEIDSMLALRCQVHMEIARIEEDGDRLEAAVGHLQKAIHLDSSGQYQEHLRLALNRVHWCTVLYQAPERQEDRAAVMIEQAKRGKQKDSVRKKRSLLVNAGLALAPDTFRIVLDSENEAKVSSGKSTSQISFLCAKAQHHTKSVEKVDEHLKHSKNENDRERITLWADLAKVACKQEVWDVCRAACRFCLLYEDDLFRKVSKPKKTRKSKTGAAMMVNGQNDTSRESLLPTNSFSFERDLLRILAEIRFINAEATVHLLRLQGIELNDHAVPPEDANLYHPGDVSYLPENDPEWKTYSLWIDCLSQYAMENFQRAAEIGEQLNEAWIVHNAVVYVLNYNRHLISSARQREITEYLQTLLEAIKTVGYNGSTEILLMLCNALARGLIIPWIPEAKPAEEKEEDTAVDNGRKAAGKKQEKANANQYLLVDPSGLSDIKAALEICEFALNVMAGTTGKGTVPVAAQQQVIATWVKAKQLNQQQIGNNLGTQDENNDEAQNPMERILVGLEMYSCNGLGLMVFAVPSLSELVKLALECNWSDSLVELQTLTRLMYFAYISQDYEIVTACSKRILESGGNSVNKRDSKKYDGPGNRVKQEMLSITAWMQGQSIMENLSGRKHLRVAASNAFAQSARYAGEAGNYSLVMFAARHFWNACLPLLGSPHDREHLKEPTEIILKNIIKAESKNKQEEKAIWPLHQWITKDFQSIGVSTECFLPGAEEDLALRIYLYGLLVHIHAHKADWEKALKVLDEANQVLPQTRHKLLIFKHMATVRAGLGCNFMVAIQKISRESAEYLPQMWRHLANVSKSTAGQLSCFQNAVSASQKQGDELQSVDYLMEFAEWLYCNQFPLNDAIKPLHWAVDLLLRMK</sequence>
<proteinExistence type="predicted"/>
<feature type="non-terminal residue" evidence="1">
    <location>
        <position position="1"/>
    </location>
</feature>
<evidence type="ECO:0000313" key="1">
    <source>
        <dbReference type="EMBL" id="NWS98015.1"/>
    </source>
</evidence>
<protein>
    <submittedName>
        <fullName evidence="1">CFA46 protein</fullName>
    </submittedName>
</protein>
<dbReference type="GO" id="GO:0035082">
    <property type="term" value="P:axoneme assembly"/>
    <property type="evidence" value="ECO:0007669"/>
    <property type="project" value="InterPro"/>
</dbReference>
<dbReference type="GO" id="GO:0060294">
    <property type="term" value="P:cilium movement involved in cell motility"/>
    <property type="evidence" value="ECO:0007669"/>
    <property type="project" value="InterPro"/>
</dbReference>
<gene>
    <name evidence="1" type="primary">Cfap46_1</name>
    <name evidence="1" type="ORF">MIOMAC_R06561</name>
</gene>
<dbReference type="Proteomes" id="UP000525714">
    <property type="component" value="Unassembled WGS sequence"/>
</dbReference>
<name>A0A7K5JVX2_9TYRA</name>
<accession>A0A7K5JVX2</accession>
<keyword evidence="2" id="KW-1185">Reference proteome</keyword>
<dbReference type="PANTHER" id="PTHR15977">
    <property type="entry name" value="CILIA- AND FLAGELLA-ASSOCIATED PROTEIN 46"/>
    <property type="match status" value="1"/>
</dbReference>
<dbReference type="InterPro" id="IPR039586">
    <property type="entry name" value="CFAP46"/>
</dbReference>
<feature type="non-terminal residue" evidence="1">
    <location>
        <position position="1228"/>
    </location>
</feature>
<organism evidence="1 2">
    <name type="scientific">Mionectes macconnelli</name>
    <name type="common">McConnell's flycatcher</name>
    <dbReference type="NCBI Taxonomy" id="254557"/>
    <lineage>
        <taxon>Eukaryota</taxon>
        <taxon>Metazoa</taxon>
        <taxon>Chordata</taxon>
        <taxon>Craniata</taxon>
        <taxon>Vertebrata</taxon>
        <taxon>Euteleostomi</taxon>
        <taxon>Archelosauria</taxon>
        <taxon>Archosauria</taxon>
        <taxon>Dinosauria</taxon>
        <taxon>Saurischia</taxon>
        <taxon>Theropoda</taxon>
        <taxon>Coelurosauria</taxon>
        <taxon>Aves</taxon>
        <taxon>Neognathae</taxon>
        <taxon>Neoaves</taxon>
        <taxon>Telluraves</taxon>
        <taxon>Australaves</taxon>
        <taxon>Passeriformes</taxon>
        <taxon>Tyrannidae</taxon>
        <taxon>Mionectes</taxon>
    </lineage>
</organism>
<evidence type="ECO:0000313" key="2">
    <source>
        <dbReference type="Proteomes" id="UP000525714"/>
    </source>
</evidence>
<reference evidence="1 2" key="1">
    <citation type="submission" date="2019-09" db="EMBL/GenBank/DDBJ databases">
        <title>Bird 10,000 Genomes (B10K) Project - Family phase.</title>
        <authorList>
            <person name="Zhang G."/>
        </authorList>
    </citation>
    <scope>NUCLEOTIDE SEQUENCE [LARGE SCALE GENOMIC DNA]</scope>
    <source>
        <strain evidence="1">B10K-DU-003-16</strain>
        <tissue evidence="1">Mixed tissue sample</tissue>
    </source>
</reference>
<comment type="caution">
    <text evidence="1">The sequence shown here is derived from an EMBL/GenBank/DDBJ whole genome shotgun (WGS) entry which is preliminary data.</text>
</comment>
<dbReference type="AlphaFoldDB" id="A0A7K5JVX2"/>